<dbReference type="AlphaFoldDB" id="A0A7Z0CPR9"/>
<reference evidence="1 2" key="1">
    <citation type="submission" date="2020-07" db="EMBL/GenBank/DDBJ databases">
        <title>Sequencing the genomes of 1000 actinobacteria strains.</title>
        <authorList>
            <person name="Klenk H.-P."/>
        </authorList>
    </citation>
    <scope>NUCLEOTIDE SEQUENCE [LARGE SCALE GENOMIC DNA]</scope>
    <source>
        <strain evidence="1 2">DSM 15131</strain>
    </source>
</reference>
<comment type="caution">
    <text evidence="1">The sequence shown here is derived from an EMBL/GenBank/DDBJ whole genome shotgun (WGS) entry which is preliminary data.</text>
</comment>
<evidence type="ECO:0000313" key="1">
    <source>
        <dbReference type="EMBL" id="NYI46215.1"/>
    </source>
</evidence>
<gene>
    <name evidence="1" type="ORF">BJ993_003295</name>
</gene>
<name>A0A7Z0CPR9_9ACTN</name>
<sequence>MAVTLAVPPGVLAAARAAWDDAADGLDGGWRRLVKASTAGFSPTVAAAVDAFQVTWVDELKRRAVEAQGNSEAFVEVGGVYQFVDVASAERARALLGWVHRDVPIEVR</sequence>
<proteinExistence type="predicted"/>
<protein>
    <submittedName>
        <fullName evidence="1">Uncharacterized protein</fullName>
    </submittedName>
</protein>
<dbReference type="RefSeq" id="WP_179650025.1">
    <property type="nucleotide sequence ID" value="NZ_JACBZM010000001.1"/>
</dbReference>
<dbReference type="Proteomes" id="UP000562045">
    <property type="component" value="Unassembled WGS sequence"/>
</dbReference>
<evidence type="ECO:0000313" key="2">
    <source>
        <dbReference type="Proteomes" id="UP000562045"/>
    </source>
</evidence>
<dbReference type="EMBL" id="JACBZM010000001">
    <property type="protein sequence ID" value="NYI46215.1"/>
    <property type="molecule type" value="Genomic_DNA"/>
</dbReference>
<organism evidence="1 2">
    <name type="scientific">Nocardioides aromaticivorans</name>
    <dbReference type="NCBI Taxonomy" id="200618"/>
    <lineage>
        <taxon>Bacteria</taxon>
        <taxon>Bacillati</taxon>
        <taxon>Actinomycetota</taxon>
        <taxon>Actinomycetes</taxon>
        <taxon>Propionibacteriales</taxon>
        <taxon>Nocardioidaceae</taxon>
        <taxon>Nocardioides</taxon>
    </lineage>
</organism>
<accession>A0A7Z0CPR9</accession>